<organism evidence="2 3">
    <name type="scientific">Actinoallomurus spadix</name>
    <dbReference type="NCBI Taxonomy" id="79912"/>
    <lineage>
        <taxon>Bacteria</taxon>
        <taxon>Bacillati</taxon>
        <taxon>Actinomycetota</taxon>
        <taxon>Actinomycetes</taxon>
        <taxon>Streptosporangiales</taxon>
        <taxon>Thermomonosporaceae</taxon>
        <taxon>Actinoallomurus</taxon>
    </lineage>
</organism>
<dbReference type="Proteomes" id="UP001501822">
    <property type="component" value="Unassembled WGS sequence"/>
</dbReference>
<reference evidence="3" key="1">
    <citation type="journal article" date="2019" name="Int. J. Syst. Evol. Microbiol.">
        <title>The Global Catalogue of Microorganisms (GCM) 10K type strain sequencing project: providing services to taxonomists for standard genome sequencing and annotation.</title>
        <authorList>
            <consortium name="The Broad Institute Genomics Platform"/>
            <consortium name="The Broad Institute Genome Sequencing Center for Infectious Disease"/>
            <person name="Wu L."/>
            <person name="Ma J."/>
        </authorList>
    </citation>
    <scope>NUCLEOTIDE SEQUENCE [LARGE SCALE GENOMIC DNA]</scope>
    <source>
        <strain evidence="3">JCM 3146</strain>
    </source>
</reference>
<feature type="region of interest" description="Disordered" evidence="1">
    <location>
        <begin position="41"/>
        <end position="155"/>
    </location>
</feature>
<gene>
    <name evidence="2" type="ORF">GCM10010151_42100</name>
</gene>
<evidence type="ECO:0000313" key="2">
    <source>
        <dbReference type="EMBL" id="GAA0347967.1"/>
    </source>
</evidence>
<sequence length="155" mass="15353">MTRNEALRGGAAFTIPAALVIGASLGTLALTGIHHGGYGGEIAQPPPAPTVTVTSTPVEKAPAPSSRPSRTARAREVVEAAPAGRPVASTGHRTAAVGERRSGDRSSPSSSVPRPAPGPSTNPPAQQPPRGGLSATVRLPLGVLPSVGITIGGSK</sequence>
<comment type="caution">
    <text evidence="2">The sequence shown here is derived from an EMBL/GenBank/DDBJ whole genome shotgun (WGS) entry which is preliminary data.</text>
</comment>
<proteinExistence type="predicted"/>
<feature type="compositionally biased region" description="Pro residues" evidence="1">
    <location>
        <begin position="114"/>
        <end position="127"/>
    </location>
</feature>
<evidence type="ECO:0000313" key="3">
    <source>
        <dbReference type="Proteomes" id="UP001501822"/>
    </source>
</evidence>
<accession>A0ABP3GL56</accession>
<feature type="compositionally biased region" description="Low complexity" evidence="1">
    <location>
        <begin position="50"/>
        <end position="71"/>
    </location>
</feature>
<dbReference type="EMBL" id="BAAABM010000037">
    <property type="protein sequence ID" value="GAA0347967.1"/>
    <property type="molecule type" value="Genomic_DNA"/>
</dbReference>
<dbReference type="RefSeq" id="WP_252801345.1">
    <property type="nucleotide sequence ID" value="NZ_BAAABM010000037.1"/>
</dbReference>
<evidence type="ECO:0000256" key="1">
    <source>
        <dbReference type="SAM" id="MobiDB-lite"/>
    </source>
</evidence>
<name>A0ABP3GL56_9ACTN</name>
<protein>
    <submittedName>
        <fullName evidence="2">Uncharacterized protein</fullName>
    </submittedName>
</protein>
<keyword evidence="3" id="KW-1185">Reference proteome</keyword>